<sequence length="254" mass="28285">MSMLETTNLHKRFGELQAVDDVNLSIDREGIHSIIGPNGAGKSTLFHLLTGYLNPTGGEIRYKDEDIAGLPPRKIVQKGISRSFQIADLFEGLTVKENLQIATQALDEKRNSLWVDSESLTTTLEKTEQLLEDIELVDLADVRADALSHGDQRKLEIGLALAVEPDLILLDEPTAGMGKQESVQMVRLIRRLVDERDIKLILIEHDIGIVMRISDRISVLNRGQIIAEGSPEEIQQNERVQEAYIGTKRGEASE</sequence>
<keyword evidence="2" id="KW-0813">Transport</keyword>
<dbReference type="PANTHER" id="PTHR45772:SF9">
    <property type="entry name" value="CONSERVED COMPONENT OF ABC TRANSPORTER FOR NATURAL AMINO ACIDS"/>
    <property type="match status" value="1"/>
</dbReference>
<evidence type="ECO:0000256" key="3">
    <source>
        <dbReference type="ARBA" id="ARBA00022741"/>
    </source>
</evidence>
<reference evidence="10" key="1">
    <citation type="submission" date="2016-10" db="EMBL/GenBank/DDBJ databases">
        <authorList>
            <person name="Varghese N."/>
            <person name="Submissions S."/>
        </authorList>
    </citation>
    <scope>NUCLEOTIDE SEQUENCE [LARGE SCALE GENOMIC DNA]</scope>
    <source>
        <strain evidence="10">CGMCC 1.10118</strain>
    </source>
</reference>
<evidence type="ECO:0000256" key="2">
    <source>
        <dbReference type="ARBA" id="ARBA00022448"/>
    </source>
</evidence>
<evidence type="ECO:0000256" key="4">
    <source>
        <dbReference type="ARBA" id="ARBA00022840"/>
    </source>
</evidence>
<dbReference type="InterPro" id="IPR032823">
    <property type="entry name" value="BCA_ABC_TP_C"/>
</dbReference>
<dbReference type="FunFam" id="3.40.50.300:FF:000421">
    <property type="entry name" value="Branched-chain amino acid ABC transporter ATP-binding protein"/>
    <property type="match status" value="1"/>
</dbReference>
<dbReference type="GO" id="GO:0006865">
    <property type="term" value="P:amino acid transport"/>
    <property type="evidence" value="ECO:0007669"/>
    <property type="project" value="UniProtKB-KW"/>
</dbReference>
<keyword evidence="4 9" id="KW-0067">ATP-binding</keyword>
<dbReference type="PROSITE" id="PS00211">
    <property type="entry name" value="ABC_TRANSPORTER_1"/>
    <property type="match status" value="1"/>
</dbReference>
<keyword evidence="10" id="KW-1185">Reference proteome</keyword>
<dbReference type="InterPro" id="IPR003593">
    <property type="entry name" value="AAA+_ATPase"/>
</dbReference>
<accession>A0A1H3E9W6</accession>
<evidence type="ECO:0000256" key="1">
    <source>
        <dbReference type="ARBA" id="ARBA00005417"/>
    </source>
</evidence>
<dbReference type="InterPro" id="IPR003439">
    <property type="entry name" value="ABC_transporter-like_ATP-bd"/>
</dbReference>
<comment type="similarity">
    <text evidence="1">Belongs to the ABC transporter superfamily.</text>
</comment>
<comment type="function">
    <text evidence="6">Probable component of a branched-chain amino-acid transport system.</text>
</comment>
<dbReference type="Pfam" id="PF00005">
    <property type="entry name" value="ABC_tran"/>
    <property type="match status" value="1"/>
</dbReference>
<dbReference type="InterPro" id="IPR051120">
    <property type="entry name" value="ABC_AA/LPS_Transport"/>
</dbReference>
<dbReference type="SMART" id="SM00382">
    <property type="entry name" value="AAA"/>
    <property type="match status" value="1"/>
</dbReference>
<dbReference type="PROSITE" id="PS50893">
    <property type="entry name" value="ABC_TRANSPORTER_2"/>
    <property type="match status" value="1"/>
</dbReference>
<dbReference type="EMBL" id="FNPB01000002">
    <property type="protein sequence ID" value="SDX74679.1"/>
    <property type="molecule type" value="Genomic_DNA"/>
</dbReference>
<dbReference type="SUPFAM" id="SSF52540">
    <property type="entry name" value="P-loop containing nucleoside triphosphate hydrolases"/>
    <property type="match status" value="1"/>
</dbReference>
<dbReference type="Proteomes" id="UP000199170">
    <property type="component" value="Unassembled WGS sequence"/>
</dbReference>
<dbReference type="OrthoDB" id="44250at2157"/>
<evidence type="ECO:0000256" key="6">
    <source>
        <dbReference type="ARBA" id="ARBA00056071"/>
    </source>
</evidence>
<dbReference type="PANTHER" id="PTHR45772">
    <property type="entry name" value="CONSERVED COMPONENT OF ABC TRANSPORTER FOR NATURAL AMINO ACIDS-RELATED"/>
    <property type="match status" value="1"/>
</dbReference>
<dbReference type="RefSeq" id="WP_089765480.1">
    <property type="nucleotide sequence ID" value="NZ_FNPB01000002.1"/>
</dbReference>
<evidence type="ECO:0000259" key="8">
    <source>
        <dbReference type="PROSITE" id="PS50893"/>
    </source>
</evidence>
<feature type="domain" description="ABC transporter" evidence="8">
    <location>
        <begin position="4"/>
        <end position="247"/>
    </location>
</feature>
<dbReference type="GO" id="GO:0005886">
    <property type="term" value="C:plasma membrane"/>
    <property type="evidence" value="ECO:0007669"/>
    <property type="project" value="TreeGrafter"/>
</dbReference>
<keyword evidence="3" id="KW-0547">Nucleotide-binding</keyword>
<dbReference type="STRING" id="660517.SAMN04487946_10297"/>
<dbReference type="GO" id="GO:0016887">
    <property type="term" value="F:ATP hydrolysis activity"/>
    <property type="evidence" value="ECO:0007669"/>
    <property type="project" value="InterPro"/>
</dbReference>
<keyword evidence="5" id="KW-0029">Amino-acid transport</keyword>
<evidence type="ECO:0000313" key="10">
    <source>
        <dbReference type="Proteomes" id="UP000199170"/>
    </source>
</evidence>
<dbReference type="AlphaFoldDB" id="A0A1H3E9W6"/>
<organism evidence="9 10">
    <name type="scientific">Halobellus clavatus</name>
    <dbReference type="NCBI Taxonomy" id="660517"/>
    <lineage>
        <taxon>Archaea</taxon>
        <taxon>Methanobacteriati</taxon>
        <taxon>Methanobacteriota</taxon>
        <taxon>Stenosarchaea group</taxon>
        <taxon>Halobacteria</taxon>
        <taxon>Halobacteriales</taxon>
        <taxon>Haloferacaceae</taxon>
        <taxon>Halobellus</taxon>
    </lineage>
</organism>
<dbReference type="Pfam" id="PF12399">
    <property type="entry name" value="BCA_ABC_TP_C"/>
    <property type="match status" value="1"/>
</dbReference>
<dbReference type="GO" id="GO:0005524">
    <property type="term" value="F:ATP binding"/>
    <property type="evidence" value="ECO:0007669"/>
    <property type="project" value="UniProtKB-KW"/>
</dbReference>
<name>A0A1H3E9W6_9EURY</name>
<protein>
    <recommendedName>
        <fullName evidence="7">Probable branched-chain amino acid transport ATP-binding protein LivG</fullName>
    </recommendedName>
</protein>
<dbReference type="CDD" id="cd03219">
    <property type="entry name" value="ABC_Mj1267_LivG_branched"/>
    <property type="match status" value="1"/>
</dbReference>
<dbReference type="InterPro" id="IPR017871">
    <property type="entry name" value="ABC_transporter-like_CS"/>
</dbReference>
<evidence type="ECO:0000313" key="9">
    <source>
        <dbReference type="EMBL" id="SDX74679.1"/>
    </source>
</evidence>
<evidence type="ECO:0000256" key="7">
    <source>
        <dbReference type="ARBA" id="ARBA00072811"/>
    </source>
</evidence>
<evidence type="ECO:0000256" key="5">
    <source>
        <dbReference type="ARBA" id="ARBA00022970"/>
    </source>
</evidence>
<gene>
    <name evidence="9" type="ORF">SAMN04487946_10297</name>
</gene>
<dbReference type="Gene3D" id="3.40.50.300">
    <property type="entry name" value="P-loop containing nucleotide triphosphate hydrolases"/>
    <property type="match status" value="1"/>
</dbReference>
<dbReference type="InterPro" id="IPR027417">
    <property type="entry name" value="P-loop_NTPase"/>
</dbReference>
<proteinExistence type="inferred from homology"/>